<accession>A0A7V8NQF3</accession>
<organism evidence="2 3">
    <name type="scientific">Candidatus Acidiferrum panamense</name>
    <dbReference type="NCBI Taxonomy" id="2741543"/>
    <lineage>
        <taxon>Bacteria</taxon>
        <taxon>Pseudomonadati</taxon>
        <taxon>Acidobacteriota</taxon>
        <taxon>Terriglobia</taxon>
        <taxon>Candidatus Acidiferrales</taxon>
        <taxon>Candidatus Acidiferrum</taxon>
    </lineage>
</organism>
<feature type="domain" description="Transposase zinc-binding" evidence="1">
    <location>
        <begin position="25"/>
        <end position="102"/>
    </location>
</feature>
<reference evidence="2" key="1">
    <citation type="submission" date="2020-06" db="EMBL/GenBank/DDBJ databases">
        <title>Legume-microbial interactions unlock mineral nutrients during tropical forest succession.</title>
        <authorList>
            <person name="Epihov D.Z."/>
        </authorList>
    </citation>
    <scope>NUCLEOTIDE SEQUENCE [LARGE SCALE GENOMIC DNA]</scope>
    <source>
        <strain evidence="2">Pan2503</strain>
    </source>
</reference>
<dbReference type="InterPro" id="IPR026889">
    <property type="entry name" value="Zn_Tnp"/>
</dbReference>
<feature type="non-terminal residue" evidence="2">
    <location>
        <position position="154"/>
    </location>
</feature>
<gene>
    <name evidence="2" type="ORF">HRJ53_11585</name>
</gene>
<name>A0A7V8NQF3_9BACT</name>
<dbReference type="PANTHER" id="PTHR37023:SF1">
    <property type="entry name" value="ISSOD25 TRANSPOSASE TNPA_ISSOD25"/>
    <property type="match status" value="1"/>
</dbReference>
<sequence length="154" mass="17551">MPRPTFELADIIRVAGPAFMDASRGWLTWLHVKVLRAILRCRTVLLGGHVDACSSCGYQAISYNSCRNRHCPRCQTQAREQWIAARTRDLLPVRYAHVVFTMHHGLVPLALHNKREIYGLLLRASAETLLQVARDPRHLGAEIGFFSILHTWNQ</sequence>
<dbReference type="EMBL" id="JACDQQ010001126">
    <property type="protein sequence ID" value="MBA0085628.1"/>
    <property type="molecule type" value="Genomic_DNA"/>
</dbReference>
<evidence type="ECO:0000313" key="2">
    <source>
        <dbReference type="EMBL" id="MBA0085628.1"/>
    </source>
</evidence>
<evidence type="ECO:0000259" key="1">
    <source>
        <dbReference type="Pfam" id="PF14319"/>
    </source>
</evidence>
<dbReference type="PANTHER" id="PTHR37023">
    <property type="entry name" value="TRANSPOSASE"/>
    <property type="match status" value="1"/>
</dbReference>
<comment type="caution">
    <text evidence="2">The sequence shown here is derived from an EMBL/GenBank/DDBJ whole genome shotgun (WGS) entry which is preliminary data.</text>
</comment>
<dbReference type="Proteomes" id="UP000567293">
    <property type="component" value="Unassembled WGS sequence"/>
</dbReference>
<dbReference type="Pfam" id="PF14319">
    <property type="entry name" value="Zn_Tnp_IS91"/>
    <property type="match status" value="1"/>
</dbReference>
<dbReference type="AlphaFoldDB" id="A0A7V8NQF3"/>
<evidence type="ECO:0000313" key="3">
    <source>
        <dbReference type="Proteomes" id="UP000567293"/>
    </source>
</evidence>
<proteinExistence type="predicted"/>
<keyword evidence="3" id="KW-1185">Reference proteome</keyword>
<protein>
    <submittedName>
        <fullName evidence="2">Transposase zinc-binding domain-containing protein</fullName>
    </submittedName>
</protein>